<evidence type="ECO:0000256" key="2">
    <source>
        <dbReference type="ARBA" id="ARBA00009427"/>
    </source>
</evidence>
<protein>
    <recommendedName>
        <fullName evidence="11">Cytidylate kinase</fullName>
        <shortName evidence="11">CK</shortName>
        <ecNumber evidence="11">2.7.4.25</ecNumber>
    </recommendedName>
    <alternativeName>
        <fullName evidence="11">Cytidine monophosphate kinase</fullName>
        <shortName evidence="11">CMP kinase</shortName>
    </alternativeName>
</protein>
<dbReference type="GO" id="GO:0006412">
    <property type="term" value="P:translation"/>
    <property type="evidence" value="ECO:0007669"/>
    <property type="project" value="TreeGrafter"/>
</dbReference>
<accession>A0A9D1GQ04</accession>
<evidence type="ECO:0000313" key="13">
    <source>
        <dbReference type="EMBL" id="HIT49567.1"/>
    </source>
</evidence>
<evidence type="ECO:0000256" key="5">
    <source>
        <dbReference type="ARBA" id="ARBA00022777"/>
    </source>
</evidence>
<keyword evidence="5 11" id="KW-0418">Kinase</keyword>
<dbReference type="PANTHER" id="PTHR10724:SF7">
    <property type="entry name" value="SMALL RIBOSOMAL SUBUNIT PROTEIN BS1C"/>
    <property type="match status" value="1"/>
</dbReference>
<evidence type="ECO:0000256" key="4">
    <source>
        <dbReference type="ARBA" id="ARBA00022741"/>
    </source>
</evidence>
<evidence type="ECO:0000256" key="11">
    <source>
        <dbReference type="HAMAP-Rule" id="MF_00238"/>
    </source>
</evidence>
<dbReference type="SMART" id="SM00316">
    <property type="entry name" value="S1"/>
    <property type="match status" value="5"/>
</dbReference>
<evidence type="ECO:0000256" key="8">
    <source>
        <dbReference type="ARBA" id="ARBA00023274"/>
    </source>
</evidence>
<comment type="catalytic activity">
    <reaction evidence="9 11">
        <text>dCMP + ATP = dCDP + ADP</text>
        <dbReference type="Rhea" id="RHEA:25094"/>
        <dbReference type="ChEBI" id="CHEBI:30616"/>
        <dbReference type="ChEBI" id="CHEBI:57566"/>
        <dbReference type="ChEBI" id="CHEBI:58593"/>
        <dbReference type="ChEBI" id="CHEBI:456216"/>
        <dbReference type="EC" id="2.7.4.25"/>
    </reaction>
</comment>
<reference evidence="13" key="1">
    <citation type="submission" date="2020-10" db="EMBL/GenBank/DDBJ databases">
        <authorList>
            <person name="Gilroy R."/>
        </authorList>
    </citation>
    <scope>NUCLEOTIDE SEQUENCE</scope>
    <source>
        <strain evidence="13">ChiW17-6978</strain>
    </source>
</reference>
<sequence>MKNFVVALDGPAGSGKSSISKMVADRLGFVHIDTGAMYRAVTLEALRRNIDLEKEEDYTFLDQTTILYQDNTIYLNGENVSDAIRSKEVTAAVSTACKFKTVRDRMVDYQRKSASTGKILMDGRDIGTVVLPNADVKIFLTASPEVRAKRRYDELVAKGQEVLYEDVLNDILIRDKKDSSREIAPLKKADDAILLDSSNLSKEEVCDAIATIINERLEKMEDFKMEDLTLPKELKVKDVVEGTVVQVEDKTIYLDIHNFTEGKMHLEHYSKDALESFEGVVHVGDVIRCEVAKITDDSIYLSRLNQLQAEAFQQVVAAKENNEPIQVSVRKEIPHKGYQVDYMGNTLFLPMSQAPHHKLKNHDLLTVRVLEVNLKQKSAIVSRRVIEQEEYALAKEKEYEAISEGDILKGTVVKIENFGAFIRFQYNQGLLRINQVAHTFTNDIHTLLKEGDEIEVKVISKQNNKLLLSRKALLSTPYEAYVQSVKVGQTVKGRISNKLPFGLLIELAPNVKGLLHSSEYSHNPNDNYNDYVKIGDEVEVAILALDPEKEKISLSRKALMDNPWKRVHAKVGDVVDGVVSEITDSGLIIDTLGVEGFVPASETLTESQNGHFKDYFDVSDLVQAEIMEIKPEEWRLKLSIRRLKEKQERQSYEKYLKNEEVTVTIGDRFKDILK</sequence>
<comment type="caution">
    <text evidence="13">The sequence shown here is derived from an EMBL/GenBank/DDBJ whole genome shotgun (WGS) entry which is preliminary data.</text>
</comment>
<dbReference type="InterPro" id="IPR003029">
    <property type="entry name" value="S1_domain"/>
</dbReference>
<dbReference type="GO" id="GO:0003735">
    <property type="term" value="F:structural constituent of ribosome"/>
    <property type="evidence" value="ECO:0007669"/>
    <property type="project" value="TreeGrafter"/>
</dbReference>
<dbReference type="InterPro" id="IPR012340">
    <property type="entry name" value="NA-bd_OB-fold"/>
</dbReference>
<dbReference type="AlphaFoldDB" id="A0A9D1GQ04"/>
<dbReference type="GO" id="GO:0003729">
    <property type="term" value="F:mRNA binding"/>
    <property type="evidence" value="ECO:0007669"/>
    <property type="project" value="TreeGrafter"/>
</dbReference>
<dbReference type="EMBL" id="DVLF01000033">
    <property type="protein sequence ID" value="HIT49567.1"/>
    <property type="molecule type" value="Genomic_DNA"/>
</dbReference>
<keyword evidence="6 11" id="KW-0067">ATP-binding</keyword>
<dbReference type="EC" id="2.7.4.25" evidence="11"/>
<comment type="catalytic activity">
    <reaction evidence="10 11">
        <text>CMP + ATP = CDP + ADP</text>
        <dbReference type="Rhea" id="RHEA:11600"/>
        <dbReference type="ChEBI" id="CHEBI:30616"/>
        <dbReference type="ChEBI" id="CHEBI:58069"/>
        <dbReference type="ChEBI" id="CHEBI:60377"/>
        <dbReference type="ChEBI" id="CHEBI:456216"/>
        <dbReference type="EC" id="2.7.4.25"/>
    </reaction>
</comment>
<dbReference type="Proteomes" id="UP000886758">
    <property type="component" value="Unassembled WGS sequence"/>
</dbReference>
<dbReference type="CDD" id="cd00164">
    <property type="entry name" value="S1_like"/>
    <property type="match status" value="1"/>
</dbReference>
<evidence type="ECO:0000256" key="9">
    <source>
        <dbReference type="ARBA" id="ARBA00047615"/>
    </source>
</evidence>
<evidence type="ECO:0000256" key="7">
    <source>
        <dbReference type="ARBA" id="ARBA00022980"/>
    </source>
</evidence>
<feature type="domain" description="S1 motif" evidence="12">
    <location>
        <begin position="488"/>
        <end position="557"/>
    </location>
</feature>
<keyword evidence="3 11" id="KW-0808">Transferase</keyword>
<dbReference type="Gene3D" id="2.40.50.140">
    <property type="entry name" value="Nucleic acid-binding proteins"/>
    <property type="match status" value="4"/>
</dbReference>
<dbReference type="Pfam" id="PF02224">
    <property type="entry name" value="Cytidylate_kin"/>
    <property type="match status" value="1"/>
</dbReference>
<gene>
    <name evidence="11" type="primary">cmk</name>
    <name evidence="13" type="ORF">IAD46_00930</name>
</gene>
<organism evidence="13 14">
    <name type="scientific">Candidatus Pelethenecus faecipullorum</name>
    <dbReference type="NCBI Taxonomy" id="2840900"/>
    <lineage>
        <taxon>Bacteria</taxon>
        <taxon>Bacillati</taxon>
        <taxon>Mycoplasmatota</taxon>
        <taxon>Mollicutes</taxon>
        <taxon>Candidatus Pelethenecus</taxon>
    </lineage>
</organism>
<dbReference type="PROSITE" id="PS50126">
    <property type="entry name" value="S1"/>
    <property type="match status" value="4"/>
</dbReference>
<dbReference type="HAMAP" id="MF_00238">
    <property type="entry name" value="Cytidyl_kinase_type1"/>
    <property type="match status" value="1"/>
</dbReference>
<feature type="domain" description="S1 motif" evidence="12">
    <location>
        <begin position="405"/>
        <end position="471"/>
    </location>
</feature>
<keyword evidence="4 11" id="KW-0547">Nucleotide-binding</keyword>
<comment type="subcellular location">
    <subcellularLocation>
        <location evidence="11">Cytoplasm</location>
    </subcellularLocation>
</comment>
<dbReference type="GO" id="GO:0036431">
    <property type="term" value="F:dCMP kinase activity"/>
    <property type="evidence" value="ECO:0007669"/>
    <property type="project" value="InterPro"/>
</dbReference>
<evidence type="ECO:0000256" key="3">
    <source>
        <dbReference type="ARBA" id="ARBA00022679"/>
    </source>
</evidence>
<evidence type="ECO:0000313" key="14">
    <source>
        <dbReference type="Proteomes" id="UP000886758"/>
    </source>
</evidence>
<dbReference type="InterPro" id="IPR035104">
    <property type="entry name" value="Ribosomal_protein_S1-like"/>
</dbReference>
<dbReference type="PRINTS" id="PR00681">
    <property type="entry name" value="RIBOSOMALS1"/>
</dbReference>
<dbReference type="InterPro" id="IPR050437">
    <property type="entry name" value="Ribos_protein_bS1-like"/>
</dbReference>
<dbReference type="SUPFAM" id="SSF50249">
    <property type="entry name" value="Nucleic acid-binding proteins"/>
    <property type="match status" value="4"/>
</dbReference>
<dbReference type="InterPro" id="IPR027417">
    <property type="entry name" value="P-loop_NTPase"/>
</dbReference>
<dbReference type="Pfam" id="PF00575">
    <property type="entry name" value="S1"/>
    <property type="match status" value="4"/>
</dbReference>
<evidence type="ECO:0000256" key="1">
    <source>
        <dbReference type="ARBA" id="ARBA00006767"/>
    </source>
</evidence>
<evidence type="ECO:0000259" key="12">
    <source>
        <dbReference type="PROSITE" id="PS50126"/>
    </source>
</evidence>
<comment type="similarity">
    <text evidence="2 11">Belongs to the cytidylate kinase family. Type 1 subfamily.</text>
</comment>
<dbReference type="NCBIfam" id="TIGR00017">
    <property type="entry name" value="cmk"/>
    <property type="match status" value="1"/>
</dbReference>
<keyword evidence="8" id="KW-0687">Ribonucleoprotein</keyword>
<name>A0A9D1GQ04_9MOLU</name>
<dbReference type="CDD" id="cd02020">
    <property type="entry name" value="CMPK"/>
    <property type="match status" value="1"/>
</dbReference>
<dbReference type="GO" id="GO:0006220">
    <property type="term" value="P:pyrimidine nucleotide metabolic process"/>
    <property type="evidence" value="ECO:0007669"/>
    <property type="project" value="UniProtKB-UniRule"/>
</dbReference>
<dbReference type="SUPFAM" id="SSF52540">
    <property type="entry name" value="P-loop containing nucleoside triphosphate hydrolases"/>
    <property type="match status" value="1"/>
</dbReference>
<dbReference type="InterPro" id="IPR011994">
    <property type="entry name" value="Cytidylate_kinase_dom"/>
</dbReference>
<dbReference type="GO" id="GO:0022627">
    <property type="term" value="C:cytosolic small ribosomal subunit"/>
    <property type="evidence" value="ECO:0007669"/>
    <property type="project" value="TreeGrafter"/>
</dbReference>
<evidence type="ECO:0000256" key="10">
    <source>
        <dbReference type="ARBA" id="ARBA00048478"/>
    </source>
</evidence>
<keyword evidence="7" id="KW-0689">Ribosomal protein</keyword>
<feature type="binding site" evidence="11">
    <location>
        <begin position="10"/>
        <end position="18"/>
    </location>
    <ligand>
        <name>ATP</name>
        <dbReference type="ChEBI" id="CHEBI:30616"/>
    </ligand>
</feature>
<dbReference type="InterPro" id="IPR003136">
    <property type="entry name" value="Cytidylate_kin"/>
</dbReference>
<dbReference type="PANTHER" id="PTHR10724">
    <property type="entry name" value="30S RIBOSOMAL PROTEIN S1"/>
    <property type="match status" value="1"/>
</dbReference>
<comment type="similarity">
    <text evidence="1">Belongs to the bacterial ribosomal protein bS1 family.</text>
</comment>
<proteinExistence type="inferred from homology"/>
<feature type="domain" description="S1 motif" evidence="12">
    <location>
        <begin position="572"/>
        <end position="641"/>
    </location>
</feature>
<feature type="domain" description="S1 motif" evidence="12">
    <location>
        <begin position="237"/>
        <end position="304"/>
    </location>
</feature>
<dbReference type="GO" id="GO:0005524">
    <property type="term" value="F:ATP binding"/>
    <property type="evidence" value="ECO:0007669"/>
    <property type="project" value="UniProtKB-UniRule"/>
</dbReference>
<dbReference type="Gene3D" id="3.40.50.300">
    <property type="entry name" value="P-loop containing nucleotide triphosphate hydrolases"/>
    <property type="match status" value="1"/>
</dbReference>
<reference evidence="13" key="2">
    <citation type="journal article" date="2021" name="PeerJ">
        <title>Extensive microbial diversity within the chicken gut microbiome revealed by metagenomics and culture.</title>
        <authorList>
            <person name="Gilroy R."/>
            <person name="Ravi A."/>
            <person name="Getino M."/>
            <person name="Pursley I."/>
            <person name="Horton D.L."/>
            <person name="Alikhan N.F."/>
            <person name="Baker D."/>
            <person name="Gharbi K."/>
            <person name="Hall N."/>
            <person name="Watson M."/>
            <person name="Adriaenssens E.M."/>
            <person name="Foster-Nyarko E."/>
            <person name="Jarju S."/>
            <person name="Secka A."/>
            <person name="Antonio M."/>
            <person name="Oren A."/>
            <person name="Chaudhuri R.R."/>
            <person name="La Ragione R."/>
            <person name="Hildebrand F."/>
            <person name="Pallen M.J."/>
        </authorList>
    </citation>
    <scope>NUCLEOTIDE SEQUENCE</scope>
    <source>
        <strain evidence="13">ChiW17-6978</strain>
    </source>
</reference>
<evidence type="ECO:0000256" key="6">
    <source>
        <dbReference type="ARBA" id="ARBA00022840"/>
    </source>
</evidence>
<keyword evidence="11" id="KW-0963">Cytoplasm</keyword>